<reference evidence="2" key="1">
    <citation type="submission" date="2014-03" db="EMBL/GenBank/DDBJ databases">
        <authorList>
            <person name="Aksoy S."/>
            <person name="Warren W."/>
            <person name="Wilson R.K."/>
        </authorList>
    </citation>
    <scope>NUCLEOTIDE SEQUENCE [LARGE SCALE GENOMIC DNA]</scope>
    <source>
        <strain evidence="2">IAEA</strain>
    </source>
</reference>
<dbReference type="AlphaFoldDB" id="A0A1A9W3V8"/>
<evidence type="ECO:0000313" key="2">
    <source>
        <dbReference type="Proteomes" id="UP000091820"/>
    </source>
</evidence>
<keyword evidence="2" id="KW-1185">Reference proteome</keyword>
<dbReference type="Proteomes" id="UP000091820">
    <property type="component" value="Unassembled WGS sequence"/>
</dbReference>
<evidence type="ECO:0000313" key="1">
    <source>
        <dbReference type="EnsemblMetazoa" id="GBRI009870-PA"/>
    </source>
</evidence>
<protein>
    <submittedName>
        <fullName evidence="1">Uncharacterized protein</fullName>
    </submittedName>
</protein>
<organism evidence="1 2">
    <name type="scientific">Glossina brevipalpis</name>
    <dbReference type="NCBI Taxonomy" id="37001"/>
    <lineage>
        <taxon>Eukaryota</taxon>
        <taxon>Metazoa</taxon>
        <taxon>Ecdysozoa</taxon>
        <taxon>Arthropoda</taxon>
        <taxon>Hexapoda</taxon>
        <taxon>Insecta</taxon>
        <taxon>Pterygota</taxon>
        <taxon>Neoptera</taxon>
        <taxon>Endopterygota</taxon>
        <taxon>Diptera</taxon>
        <taxon>Brachycera</taxon>
        <taxon>Muscomorpha</taxon>
        <taxon>Hippoboscoidea</taxon>
        <taxon>Glossinidae</taxon>
        <taxon>Glossina</taxon>
    </lineage>
</organism>
<dbReference type="VEuPathDB" id="VectorBase:GBRI005418"/>
<proteinExistence type="predicted"/>
<reference evidence="1" key="2">
    <citation type="submission" date="2020-05" db="UniProtKB">
        <authorList>
            <consortium name="EnsemblMetazoa"/>
        </authorList>
    </citation>
    <scope>IDENTIFICATION</scope>
    <source>
        <strain evidence="1">IAEA</strain>
    </source>
</reference>
<name>A0A1A9W3V8_9MUSC</name>
<dbReference type="EnsemblMetazoa" id="GBRI009870-RA">
    <property type="protein sequence ID" value="GBRI009870-PA"/>
    <property type="gene ID" value="GBRI009870"/>
</dbReference>
<sequence length="76" mass="8643">MKYWTLIKNALKMSLSRSGLFLDGVTCIRSIFTMISKLGSQNQYQYQYQPLLSGLRPFQTSLSSALYLLVKSIEDG</sequence>
<dbReference type="VEuPathDB" id="VectorBase:GBRI009870"/>
<dbReference type="EnsemblMetazoa" id="GBRI005418-RA">
    <property type="protein sequence ID" value="GBRI005418-PA"/>
    <property type="gene ID" value="GBRI005418"/>
</dbReference>
<accession>A0A1A9W3V8</accession>